<sequence>MGPFGEDPPAMRSGEIVDGRFELESKAGTGGMGTIWRARDLATQETVALKVLRDPDHGVDRFLAEARILARLEHPTIVRHVGHGVTSAGEPYLVMEWLAGEDLATRLSRGPLEIDASLALVRRVAEALGAAHARGVVHRDIKPSNIFLVERRFDRIKLLDFGIARLSSGDVLTRPSSVLGTPGYMAPEQARGDEVVGPRADVFSLGCVLFECLAGRPAFQGSHPMALLAKLLLEEPPELAIVRPDVSAPVSSLCARMLSKIPAQRPADGAALAAELASIPVTTSSSSPSVRSIPASRLSDSERRLLSIVAIAAGGRSSLDEVRRVAEPLGASVDALAGGTVLMVMRGAGNATDQAARAARAALTIHAASTARVIGLVTGRSDLADRLPVGELVELVAFLLDRARKNGRSGVIVDDVTRSLLDPRFEIEEQAGHAWLVREHARGDEIRTLLGNPSPFVGRERELRGLVELLEQEFDEQRAQAVLVTGPAGMGKSRLRQELLTELGRRVPDLGLAVGRADVMRSGAAFSVIASALRMLMQIEVGERRELQQQKVSAAVGALLSAEAAEGTAPFLGELVGAAFPDERNPRLRSARENAHLMAERIEAAWVEFMRAASRARPTLLVLEDLHWGDVSSVKLVDTALRELRDEPFAVVAFARPEIHDMFPRLWAERAQEVRLGPLPRRAATALVRSALGDDASEAFVVALVDRSEGNAFYLEELVRAVTEGRSGVLPETVLGMVEARLAALPSDVRHFLRAASVFGEVFWPNGVRRLLGGRRPVNVDAALDEAVAREIVTRRSSRRFVGEEEYAFRHALLREGAYAMLTERDRVLGHGLAGGWLERVGEPDPAVLAMHFERGGKGSRAAHWHARAAQTAMRGNDLQAGLRAVERGLAAGPADEVATDLWALRARIASASGDYEASLAAAEEALRRTTPGSIAHYIALEGAIGGAMLLGRHETLHDLSRRVLATEPAPNALSALARALAPLIAALAGSGDGDAFVFLEKLRAIMAATMDVEPSRAGALAYASAMVEKNLGRNPWLAREHALDAVRYLEQGGERHVVPVAAAMLVGVCTELGAFEEAESWLERTAARPSSMAAHVAAAYSGQLRLAQGRFEEAITISGAVADRAHGKDGNVVSAIGRLTLIEAHVERGAVAEAETLIDATSSREYPFVAAACAWFRARLLLARGRAAQAVTVARDALNLHWRIGPRGLERVLLTLAEALMAAGETQAARRALRDACDELDAREAAIGDPVYRRHFLTRVPANVRIRRLGREWS</sequence>
<dbReference type="GO" id="GO:0004674">
    <property type="term" value="F:protein serine/threonine kinase activity"/>
    <property type="evidence" value="ECO:0007669"/>
    <property type="project" value="TreeGrafter"/>
</dbReference>
<dbReference type="SUPFAM" id="SSF48452">
    <property type="entry name" value="TPR-like"/>
    <property type="match status" value="1"/>
</dbReference>
<protein>
    <submittedName>
        <fullName evidence="6">Protein kinase</fullName>
    </submittedName>
</protein>
<dbReference type="InterPro" id="IPR008271">
    <property type="entry name" value="Ser/Thr_kinase_AS"/>
</dbReference>
<dbReference type="CDD" id="cd14014">
    <property type="entry name" value="STKc_PknB_like"/>
    <property type="match status" value="1"/>
</dbReference>
<dbReference type="SUPFAM" id="SSF56112">
    <property type="entry name" value="Protein kinase-like (PK-like)"/>
    <property type="match status" value="1"/>
</dbReference>
<reference evidence="6 7" key="1">
    <citation type="submission" date="2019-10" db="EMBL/GenBank/DDBJ databases">
        <title>A soil myxobacterium in the family Polyangiaceae.</title>
        <authorList>
            <person name="Li Y."/>
            <person name="Wang J."/>
        </authorList>
    </citation>
    <scope>NUCLEOTIDE SEQUENCE [LARGE SCALE GENOMIC DNA]</scope>
    <source>
        <strain evidence="6 7">DSM 14734</strain>
    </source>
</reference>
<dbReference type="SUPFAM" id="SSF52540">
    <property type="entry name" value="P-loop containing nucleoside triphosphate hydrolases"/>
    <property type="match status" value="1"/>
</dbReference>
<evidence type="ECO:0000256" key="2">
    <source>
        <dbReference type="ARBA" id="ARBA00022741"/>
    </source>
</evidence>
<dbReference type="EMBL" id="WJIE01000002">
    <property type="protein sequence ID" value="MRG91857.1"/>
    <property type="molecule type" value="Genomic_DNA"/>
</dbReference>
<proteinExistence type="predicted"/>
<dbReference type="Proteomes" id="UP000440224">
    <property type="component" value="Unassembled WGS sequence"/>
</dbReference>
<dbReference type="Gene3D" id="1.10.510.10">
    <property type="entry name" value="Transferase(Phosphotransferase) domain 1"/>
    <property type="match status" value="1"/>
</dbReference>
<dbReference type="SMART" id="SM00220">
    <property type="entry name" value="S_TKc"/>
    <property type="match status" value="1"/>
</dbReference>
<evidence type="ECO:0000259" key="5">
    <source>
        <dbReference type="PROSITE" id="PS50011"/>
    </source>
</evidence>
<keyword evidence="7" id="KW-1185">Reference proteome</keyword>
<dbReference type="InterPro" id="IPR011009">
    <property type="entry name" value="Kinase-like_dom_sf"/>
</dbReference>
<dbReference type="PANTHER" id="PTHR43289:SF6">
    <property type="entry name" value="SERINE_THREONINE-PROTEIN KINASE NEKL-3"/>
    <property type="match status" value="1"/>
</dbReference>
<dbReference type="InterPro" id="IPR027417">
    <property type="entry name" value="P-loop_NTPase"/>
</dbReference>
<evidence type="ECO:0000313" key="6">
    <source>
        <dbReference type="EMBL" id="MRG91857.1"/>
    </source>
</evidence>
<dbReference type="Gene3D" id="1.25.40.10">
    <property type="entry name" value="Tetratricopeptide repeat domain"/>
    <property type="match status" value="1"/>
</dbReference>
<dbReference type="Gene3D" id="3.30.200.20">
    <property type="entry name" value="Phosphorylase Kinase, domain 1"/>
    <property type="match status" value="1"/>
</dbReference>
<dbReference type="InterPro" id="IPR041664">
    <property type="entry name" value="AAA_16"/>
</dbReference>
<dbReference type="InterPro" id="IPR000719">
    <property type="entry name" value="Prot_kinase_dom"/>
</dbReference>
<organism evidence="6 7">
    <name type="scientific">Polyangium spumosum</name>
    <dbReference type="NCBI Taxonomy" id="889282"/>
    <lineage>
        <taxon>Bacteria</taxon>
        <taxon>Pseudomonadati</taxon>
        <taxon>Myxococcota</taxon>
        <taxon>Polyangia</taxon>
        <taxon>Polyangiales</taxon>
        <taxon>Polyangiaceae</taxon>
        <taxon>Polyangium</taxon>
    </lineage>
</organism>
<dbReference type="Pfam" id="PF13191">
    <property type="entry name" value="AAA_16"/>
    <property type="match status" value="1"/>
</dbReference>
<evidence type="ECO:0000256" key="4">
    <source>
        <dbReference type="ARBA" id="ARBA00022840"/>
    </source>
</evidence>
<dbReference type="GO" id="GO:0005524">
    <property type="term" value="F:ATP binding"/>
    <property type="evidence" value="ECO:0007669"/>
    <property type="project" value="UniProtKB-KW"/>
</dbReference>
<dbReference type="PROSITE" id="PS50011">
    <property type="entry name" value="PROTEIN_KINASE_DOM"/>
    <property type="match status" value="1"/>
</dbReference>
<keyword evidence="3 6" id="KW-0418">Kinase</keyword>
<name>A0A6N7PJ58_9BACT</name>
<dbReference type="InterPro" id="IPR011990">
    <property type="entry name" value="TPR-like_helical_dom_sf"/>
</dbReference>
<feature type="domain" description="Protein kinase" evidence="5">
    <location>
        <begin position="21"/>
        <end position="277"/>
    </location>
</feature>
<dbReference type="PROSITE" id="PS00108">
    <property type="entry name" value="PROTEIN_KINASE_ST"/>
    <property type="match status" value="1"/>
</dbReference>
<evidence type="ECO:0000256" key="1">
    <source>
        <dbReference type="ARBA" id="ARBA00022679"/>
    </source>
</evidence>
<evidence type="ECO:0000256" key="3">
    <source>
        <dbReference type="ARBA" id="ARBA00022777"/>
    </source>
</evidence>
<dbReference type="OrthoDB" id="5476863at2"/>
<evidence type="ECO:0000313" key="7">
    <source>
        <dbReference type="Proteomes" id="UP000440224"/>
    </source>
</evidence>
<keyword evidence="4" id="KW-0067">ATP-binding</keyword>
<dbReference type="PANTHER" id="PTHR43289">
    <property type="entry name" value="MITOGEN-ACTIVATED PROTEIN KINASE KINASE KINASE 20-RELATED"/>
    <property type="match status" value="1"/>
</dbReference>
<comment type="caution">
    <text evidence="6">The sequence shown here is derived from an EMBL/GenBank/DDBJ whole genome shotgun (WGS) entry which is preliminary data.</text>
</comment>
<dbReference type="AlphaFoldDB" id="A0A6N7PJ58"/>
<accession>A0A6N7PJ58</accession>
<dbReference type="Pfam" id="PF00069">
    <property type="entry name" value="Pkinase"/>
    <property type="match status" value="1"/>
</dbReference>
<keyword evidence="1" id="KW-0808">Transferase</keyword>
<keyword evidence="2" id="KW-0547">Nucleotide-binding</keyword>
<gene>
    <name evidence="6" type="ORF">GF068_07950</name>
</gene>
<dbReference type="Gene3D" id="3.40.50.300">
    <property type="entry name" value="P-loop containing nucleotide triphosphate hydrolases"/>
    <property type="match status" value="1"/>
</dbReference>